<dbReference type="Proteomes" id="UP000323521">
    <property type="component" value="Chromosome"/>
</dbReference>
<feature type="chain" id="PRO_5039450173" description="Lipoprotein" evidence="1">
    <location>
        <begin position="22"/>
        <end position="490"/>
    </location>
</feature>
<keyword evidence="3" id="KW-1185">Reference proteome</keyword>
<dbReference type="KEGG" id="fwa:DCMF_00780"/>
<evidence type="ECO:0008006" key="4">
    <source>
        <dbReference type="Google" id="ProtNLM"/>
    </source>
</evidence>
<feature type="signal peptide" evidence="1">
    <location>
        <begin position="1"/>
        <end position="21"/>
    </location>
</feature>
<name>A0A3G1KM44_FORW1</name>
<dbReference type="AlphaFoldDB" id="A0A3G1KM44"/>
<gene>
    <name evidence="2" type="ORF">DCMF_00780</name>
</gene>
<evidence type="ECO:0000256" key="1">
    <source>
        <dbReference type="SAM" id="SignalP"/>
    </source>
</evidence>
<evidence type="ECO:0000313" key="2">
    <source>
        <dbReference type="EMBL" id="ATW23522.1"/>
    </source>
</evidence>
<reference evidence="2 3" key="1">
    <citation type="submission" date="2016-10" db="EMBL/GenBank/DDBJ databases">
        <title>Complete Genome Sequence of Peptococcaceae strain DCMF.</title>
        <authorList>
            <person name="Edwards R.J."/>
            <person name="Holland S.I."/>
            <person name="Deshpande N.P."/>
            <person name="Wong Y.K."/>
            <person name="Ertan H."/>
            <person name="Manefield M."/>
            <person name="Russell T.L."/>
            <person name="Lee M.J."/>
        </authorList>
    </citation>
    <scope>NUCLEOTIDE SEQUENCE [LARGE SCALE GENOMIC DNA]</scope>
    <source>
        <strain evidence="2 3">DCMF</strain>
    </source>
</reference>
<keyword evidence="1" id="KW-0732">Signal</keyword>
<sequence length="490" mass="53666">MLKKCLLLLLPFLLLILGGCAESSGASAGKIIPPSNQVCPLGGKWTVLQELDTNSNGSEATAKWVGSNVQFAAGAVAFGGHVWDKISYKIKRVNATDYLMTKYIPPSGISVPKTQEVDVITVYAASNFLGEFMKLDDTSMIFFVQNKDLLLKKVSDQADSGLGALHTNTQDLNQDSNERTSGVLVGLRMPKGTGYTYQTLWVAVDHHQLHPVLASKQLFFPRTSGFWELNVQDISSAGKTGNILTARNVATKILEMKKAEEETADQVYTDPAVRFIDYIGNDYVAIEKKTAGVNQLQVLPVDKLSSPTEIKVSDLLGDKGLNAYLSARKHAVAALRDKGVTSIDRDESGENFGLVRKNGHWFLVGRINYQSGGTFEQTDFDLKIIPPANLIFYDTLVLSWHNIKDRVPDAMDAFTSPNKDIALVKTKNKLTIYPIGAEQLAESPLAELDLQEGATVIMAEWATGSYVDSWEKSFLAYGAQALSSSSVRMR</sequence>
<accession>A0A3G1KM44</accession>
<organism evidence="2 3">
    <name type="scientific">Formimonas warabiya</name>
    <dbReference type="NCBI Taxonomy" id="1761012"/>
    <lineage>
        <taxon>Bacteria</taxon>
        <taxon>Bacillati</taxon>
        <taxon>Bacillota</taxon>
        <taxon>Clostridia</taxon>
        <taxon>Eubacteriales</taxon>
        <taxon>Peptococcaceae</taxon>
        <taxon>Candidatus Formimonas</taxon>
    </lineage>
</organism>
<proteinExistence type="predicted"/>
<evidence type="ECO:0000313" key="3">
    <source>
        <dbReference type="Proteomes" id="UP000323521"/>
    </source>
</evidence>
<dbReference type="RefSeq" id="WP_148132667.1">
    <property type="nucleotide sequence ID" value="NZ_CP017634.1"/>
</dbReference>
<dbReference type="OrthoDB" id="2677224at2"/>
<protein>
    <recommendedName>
        <fullName evidence="4">Lipoprotein</fullName>
    </recommendedName>
</protein>
<dbReference type="EMBL" id="CP017634">
    <property type="protein sequence ID" value="ATW23522.1"/>
    <property type="molecule type" value="Genomic_DNA"/>
</dbReference>
<dbReference type="PROSITE" id="PS51257">
    <property type="entry name" value="PROKAR_LIPOPROTEIN"/>
    <property type="match status" value="1"/>
</dbReference>